<evidence type="ECO:0000256" key="1">
    <source>
        <dbReference type="ARBA" id="ARBA00005953"/>
    </source>
</evidence>
<name>A0A1S8CYP6_9GAMM</name>
<comment type="caution">
    <text evidence="3">The sequence shown here is derived from an EMBL/GenBank/DDBJ whole genome shotgun (WGS) entry which is preliminary data.</text>
</comment>
<dbReference type="EMBL" id="MLCN01000001">
    <property type="protein sequence ID" value="ONG42322.1"/>
    <property type="molecule type" value="Genomic_DNA"/>
</dbReference>
<comment type="similarity">
    <text evidence="1">Belongs to the 4-hydroxybenzoyl-CoA thioesterase family.</text>
</comment>
<dbReference type="AlphaFoldDB" id="A0A1S8CYP6"/>
<evidence type="ECO:0000256" key="2">
    <source>
        <dbReference type="ARBA" id="ARBA00022801"/>
    </source>
</evidence>
<dbReference type="PANTHER" id="PTHR31793">
    <property type="entry name" value="4-HYDROXYBENZOYL-COA THIOESTERASE FAMILY MEMBER"/>
    <property type="match status" value="1"/>
</dbReference>
<evidence type="ECO:0000313" key="3">
    <source>
        <dbReference type="EMBL" id="ONG42322.1"/>
    </source>
</evidence>
<sequence>MSEPFVTKPVAYQRKDFGWFSPLTTRWADNDIYGHVNNVMYYSYFDSTANRYLIEQGGLDIHDGPIIGLVVDSGCSYFAPVAFPDQLEGALRVAHLGRSSVRYELAIFRPNEQHAVAQGHFVHVFVDRQTRQSVAIPDQLRDALAKLLME</sequence>
<dbReference type="InterPro" id="IPR029069">
    <property type="entry name" value="HotDog_dom_sf"/>
</dbReference>
<evidence type="ECO:0000313" key="4">
    <source>
        <dbReference type="Proteomes" id="UP000192132"/>
    </source>
</evidence>
<dbReference type="Gene3D" id="3.10.129.10">
    <property type="entry name" value="Hotdog Thioesterase"/>
    <property type="match status" value="1"/>
</dbReference>
<dbReference type="Proteomes" id="UP000192132">
    <property type="component" value="Unassembled WGS sequence"/>
</dbReference>
<keyword evidence="2" id="KW-0378">Hydrolase</keyword>
<organism evidence="3 4">
    <name type="scientific">Alkanindiges hydrocarboniclasticus</name>
    <dbReference type="NCBI Taxonomy" id="1907941"/>
    <lineage>
        <taxon>Bacteria</taxon>
        <taxon>Pseudomonadati</taxon>
        <taxon>Pseudomonadota</taxon>
        <taxon>Gammaproteobacteria</taxon>
        <taxon>Moraxellales</taxon>
        <taxon>Moraxellaceae</taxon>
        <taxon>Alkanindiges</taxon>
    </lineage>
</organism>
<dbReference type="Pfam" id="PF13279">
    <property type="entry name" value="4HBT_2"/>
    <property type="match status" value="1"/>
</dbReference>
<protein>
    <submittedName>
        <fullName evidence="3">Thioesterase</fullName>
    </submittedName>
</protein>
<reference evidence="3 4" key="1">
    <citation type="submission" date="2016-10" db="EMBL/GenBank/DDBJ databases">
        <title>Draft Genome sequence of Alkanindiges sp. strain H1.</title>
        <authorList>
            <person name="Subhash Y."/>
            <person name="Lee S."/>
        </authorList>
    </citation>
    <scope>NUCLEOTIDE SEQUENCE [LARGE SCALE GENOMIC DNA]</scope>
    <source>
        <strain evidence="3 4">H1</strain>
    </source>
</reference>
<dbReference type="OrthoDB" id="9799036at2"/>
<dbReference type="CDD" id="cd00586">
    <property type="entry name" value="4HBT"/>
    <property type="match status" value="1"/>
</dbReference>
<dbReference type="PANTHER" id="PTHR31793:SF27">
    <property type="entry name" value="NOVEL THIOESTERASE SUPERFAMILY DOMAIN AND SAPOSIN A-TYPE DOMAIN CONTAINING PROTEIN (0610012H03RIK)"/>
    <property type="match status" value="1"/>
</dbReference>
<dbReference type="STRING" id="1907941.BKE30_00515"/>
<dbReference type="InterPro" id="IPR050563">
    <property type="entry name" value="4-hydroxybenzoyl-CoA_TE"/>
</dbReference>
<dbReference type="SUPFAM" id="SSF54637">
    <property type="entry name" value="Thioesterase/thiol ester dehydrase-isomerase"/>
    <property type="match status" value="1"/>
</dbReference>
<dbReference type="GO" id="GO:0047617">
    <property type="term" value="F:fatty acyl-CoA hydrolase activity"/>
    <property type="evidence" value="ECO:0007669"/>
    <property type="project" value="TreeGrafter"/>
</dbReference>
<keyword evidence="4" id="KW-1185">Reference proteome</keyword>
<accession>A0A1S8CYP6</accession>
<gene>
    <name evidence="3" type="ORF">BKE30_00515</name>
</gene>
<proteinExistence type="inferred from homology"/>